<organism evidence="1 2">
    <name type="scientific">Actinocatenispora rupis</name>
    <dbReference type="NCBI Taxonomy" id="519421"/>
    <lineage>
        <taxon>Bacteria</taxon>
        <taxon>Bacillati</taxon>
        <taxon>Actinomycetota</taxon>
        <taxon>Actinomycetes</taxon>
        <taxon>Micromonosporales</taxon>
        <taxon>Micromonosporaceae</taxon>
        <taxon>Actinocatenispora</taxon>
    </lineage>
</organism>
<gene>
    <name evidence="1" type="ORF">Aru02nite_52810</name>
</gene>
<dbReference type="Proteomes" id="UP000612808">
    <property type="component" value="Unassembled WGS sequence"/>
</dbReference>
<dbReference type="AlphaFoldDB" id="A0A8J3NES1"/>
<sequence>MLRLAGLGGTVASAVAALALLCFAVLARPSLRSANLVVRAFAALGPARCASHCWAWRQALAVLGFVVFRFADKAFAALGESFCACLRFARCLAVVAFAALGPGC</sequence>
<evidence type="ECO:0000313" key="1">
    <source>
        <dbReference type="EMBL" id="GID14392.1"/>
    </source>
</evidence>
<comment type="caution">
    <text evidence="1">The sequence shown here is derived from an EMBL/GenBank/DDBJ whole genome shotgun (WGS) entry which is preliminary data.</text>
</comment>
<evidence type="ECO:0000313" key="2">
    <source>
        <dbReference type="Proteomes" id="UP000612808"/>
    </source>
</evidence>
<dbReference type="EMBL" id="BOMB01000031">
    <property type="protein sequence ID" value="GID14392.1"/>
    <property type="molecule type" value="Genomic_DNA"/>
</dbReference>
<reference evidence="1" key="1">
    <citation type="submission" date="2021-01" db="EMBL/GenBank/DDBJ databases">
        <title>Whole genome shotgun sequence of Actinocatenispora rupis NBRC 107355.</title>
        <authorList>
            <person name="Komaki H."/>
            <person name="Tamura T."/>
        </authorList>
    </citation>
    <scope>NUCLEOTIDE SEQUENCE</scope>
    <source>
        <strain evidence="1">NBRC 107355</strain>
    </source>
</reference>
<protein>
    <submittedName>
        <fullName evidence="1">Uncharacterized protein</fullName>
    </submittedName>
</protein>
<keyword evidence="2" id="KW-1185">Reference proteome</keyword>
<name>A0A8J3NES1_9ACTN</name>
<proteinExistence type="predicted"/>
<accession>A0A8J3NES1</accession>